<dbReference type="AlphaFoldDB" id="D2A1Q1"/>
<evidence type="ECO:0000256" key="5">
    <source>
        <dbReference type="ARBA" id="ARBA00023320"/>
    </source>
</evidence>
<dbReference type="OrthoDB" id="6430009at2759"/>
<dbReference type="InterPro" id="IPR001484">
    <property type="entry name" value="Pyrokinin_CS"/>
</dbReference>
<dbReference type="Proteomes" id="UP000007266">
    <property type="component" value="Linkage group 4"/>
</dbReference>
<sequence length="150" mass="16937">MKTFLIYSACVVLFCIANCQGEPKEPKRNKLASVYALTPSLRVGRRSEGTDVKRRIGKMVSFPRIGRSESNWVPDDNSYGAQRPGANSGGMWFGPRLGRVQKRSENFTPWAYIILNGEAPIIREVHYSPRLGRESEEAYEEILDSNLDVL</sequence>
<keyword evidence="4" id="KW-0027">Amidation</keyword>
<dbReference type="STRING" id="7070.D2A1Q1"/>
<comment type="subcellular location">
    <subcellularLocation>
        <location evidence="1">Secreted</location>
    </subcellularLocation>
</comment>
<evidence type="ECO:0000313" key="8">
    <source>
        <dbReference type="Proteomes" id="UP000007266"/>
    </source>
</evidence>
<dbReference type="GO" id="GO:0007218">
    <property type="term" value="P:neuropeptide signaling pathway"/>
    <property type="evidence" value="ECO:0007669"/>
    <property type="project" value="UniProtKB-KW"/>
</dbReference>
<dbReference type="PhylomeDB" id="D2A1Q1"/>
<evidence type="ECO:0000256" key="3">
    <source>
        <dbReference type="ARBA" id="ARBA00022525"/>
    </source>
</evidence>
<evidence type="ECO:0000256" key="1">
    <source>
        <dbReference type="ARBA" id="ARBA00004613"/>
    </source>
</evidence>
<evidence type="ECO:0000256" key="2">
    <source>
        <dbReference type="ARBA" id="ARBA00007714"/>
    </source>
</evidence>
<gene>
    <name evidence="7" type="primary">AUGUSTUS-3.0.2_08429</name>
    <name evidence="7" type="ORF">TcasGA2_TC008429</name>
</gene>
<dbReference type="InParanoid" id="D2A1Q1"/>
<keyword evidence="3" id="KW-0964">Secreted</keyword>
<name>D2A1Q1_TRICA</name>
<evidence type="ECO:0000313" key="7">
    <source>
        <dbReference type="EMBL" id="EFA02910.1"/>
    </source>
</evidence>
<organism evidence="7 8">
    <name type="scientific">Tribolium castaneum</name>
    <name type="common">Red flour beetle</name>
    <dbReference type="NCBI Taxonomy" id="7070"/>
    <lineage>
        <taxon>Eukaryota</taxon>
        <taxon>Metazoa</taxon>
        <taxon>Ecdysozoa</taxon>
        <taxon>Arthropoda</taxon>
        <taxon>Hexapoda</taxon>
        <taxon>Insecta</taxon>
        <taxon>Pterygota</taxon>
        <taxon>Neoptera</taxon>
        <taxon>Endopterygota</taxon>
        <taxon>Coleoptera</taxon>
        <taxon>Polyphaga</taxon>
        <taxon>Cucujiformia</taxon>
        <taxon>Tenebrionidae</taxon>
        <taxon>Tenebrionidae incertae sedis</taxon>
        <taxon>Tribolium</taxon>
    </lineage>
</organism>
<evidence type="ECO:0000256" key="6">
    <source>
        <dbReference type="SAM" id="SignalP"/>
    </source>
</evidence>
<keyword evidence="6" id="KW-0732">Signal</keyword>
<keyword evidence="5" id="KW-0527">Neuropeptide</keyword>
<protein>
    <submittedName>
        <fullName evidence="7">Uncharacterized protein</fullName>
    </submittedName>
</protein>
<proteinExistence type="inferred from homology"/>
<feature type="chain" id="PRO_5003028691" evidence="6">
    <location>
        <begin position="22"/>
        <end position="150"/>
    </location>
</feature>
<reference evidence="7 8" key="1">
    <citation type="journal article" date="2008" name="Nature">
        <title>The genome of the model beetle and pest Tribolium castaneum.</title>
        <authorList>
            <consortium name="Tribolium Genome Sequencing Consortium"/>
            <person name="Richards S."/>
            <person name="Gibbs R.A."/>
            <person name="Weinstock G.M."/>
            <person name="Brown S.J."/>
            <person name="Denell R."/>
            <person name="Beeman R.W."/>
            <person name="Gibbs R."/>
            <person name="Beeman R.W."/>
            <person name="Brown S.J."/>
            <person name="Bucher G."/>
            <person name="Friedrich M."/>
            <person name="Grimmelikhuijzen C.J."/>
            <person name="Klingler M."/>
            <person name="Lorenzen M."/>
            <person name="Richards S."/>
            <person name="Roth S."/>
            <person name="Schroder R."/>
            <person name="Tautz D."/>
            <person name="Zdobnov E.M."/>
            <person name="Muzny D."/>
            <person name="Gibbs R.A."/>
            <person name="Weinstock G.M."/>
            <person name="Attaway T."/>
            <person name="Bell S."/>
            <person name="Buhay C.J."/>
            <person name="Chandrabose M.N."/>
            <person name="Chavez D."/>
            <person name="Clerk-Blankenburg K.P."/>
            <person name="Cree A."/>
            <person name="Dao M."/>
            <person name="Davis C."/>
            <person name="Chacko J."/>
            <person name="Dinh H."/>
            <person name="Dugan-Rocha S."/>
            <person name="Fowler G."/>
            <person name="Garner T.T."/>
            <person name="Garnes J."/>
            <person name="Gnirke A."/>
            <person name="Hawes A."/>
            <person name="Hernandez J."/>
            <person name="Hines S."/>
            <person name="Holder M."/>
            <person name="Hume J."/>
            <person name="Jhangiani S.N."/>
            <person name="Joshi V."/>
            <person name="Khan Z.M."/>
            <person name="Jackson L."/>
            <person name="Kovar C."/>
            <person name="Kowis A."/>
            <person name="Lee S."/>
            <person name="Lewis L.R."/>
            <person name="Margolis J."/>
            <person name="Morgan M."/>
            <person name="Nazareth L.V."/>
            <person name="Nguyen N."/>
            <person name="Okwuonu G."/>
            <person name="Parker D."/>
            <person name="Richards S."/>
            <person name="Ruiz S.J."/>
            <person name="Santibanez J."/>
            <person name="Savard J."/>
            <person name="Scherer S.E."/>
            <person name="Schneider B."/>
            <person name="Sodergren E."/>
            <person name="Tautz D."/>
            <person name="Vattahil S."/>
            <person name="Villasana D."/>
            <person name="White C.S."/>
            <person name="Wright R."/>
            <person name="Park Y."/>
            <person name="Beeman R.W."/>
            <person name="Lord J."/>
            <person name="Oppert B."/>
            <person name="Lorenzen M."/>
            <person name="Brown S."/>
            <person name="Wang L."/>
            <person name="Savard J."/>
            <person name="Tautz D."/>
            <person name="Richards S."/>
            <person name="Weinstock G."/>
            <person name="Gibbs R.A."/>
            <person name="Liu Y."/>
            <person name="Worley K."/>
            <person name="Weinstock G."/>
            <person name="Elsik C.G."/>
            <person name="Reese J.T."/>
            <person name="Elhaik E."/>
            <person name="Landan G."/>
            <person name="Graur D."/>
            <person name="Arensburger P."/>
            <person name="Atkinson P."/>
            <person name="Beeman R.W."/>
            <person name="Beidler J."/>
            <person name="Brown S.J."/>
            <person name="Demuth J.P."/>
            <person name="Drury D.W."/>
            <person name="Du Y.Z."/>
            <person name="Fujiwara H."/>
            <person name="Lorenzen M."/>
            <person name="Maselli V."/>
            <person name="Osanai M."/>
            <person name="Park Y."/>
            <person name="Robertson H.M."/>
            <person name="Tu Z."/>
            <person name="Wang J.J."/>
            <person name="Wang S."/>
            <person name="Richards S."/>
            <person name="Song H."/>
            <person name="Zhang L."/>
            <person name="Sodergren E."/>
            <person name="Werner D."/>
            <person name="Stanke M."/>
            <person name="Morgenstern B."/>
            <person name="Solovyev V."/>
            <person name="Kosarev P."/>
            <person name="Brown G."/>
            <person name="Chen H.C."/>
            <person name="Ermolaeva O."/>
            <person name="Hlavina W."/>
            <person name="Kapustin Y."/>
            <person name="Kiryutin B."/>
            <person name="Kitts P."/>
            <person name="Maglott D."/>
            <person name="Pruitt K."/>
            <person name="Sapojnikov V."/>
            <person name="Souvorov A."/>
            <person name="Mackey A.J."/>
            <person name="Waterhouse R.M."/>
            <person name="Wyder S."/>
            <person name="Zdobnov E.M."/>
            <person name="Zdobnov E.M."/>
            <person name="Wyder S."/>
            <person name="Kriventseva E.V."/>
            <person name="Kadowaki T."/>
            <person name="Bork P."/>
            <person name="Aranda M."/>
            <person name="Bao R."/>
            <person name="Beermann A."/>
            <person name="Berns N."/>
            <person name="Bolognesi R."/>
            <person name="Bonneton F."/>
            <person name="Bopp D."/>
            <person name="Brown S.J."/>
            <person name="Bucher G."/>
            <person name="Butts T."/>
            <person name="Chaumot A."/>
            <person name="Denell R.E."/>
            <person name="Ferrier D.E."/>
            <person name="Friedrich M."/>
            <person name="Gordon C.M."/>
            <person name="Jindra M."/>
            <person name="Klingler M."/>
            <person name="Lan Q."/>
            <person name="Lattorff H.M."/>
            <person name="Laudet V."/>
            <person name="von Levetsow C."/>
            <person name="Liu Z."/>
            <person name="Lutz R."/>
            <person name="Lynch J.A."/>
            <person name="da Fonseca R.N."/>
            <person name="Posnien N."/>
            <person name="Reuter R."/>
            <person name="Roth S."/>
            <person name="Savard J."/>
            <person name="Schinko J.B."/>
            <person name="Schmitt C."/>
            <person name="Schoppmeier M."/>
            <person name="Schroder R."/>
            <person name="Shippy T.D."/>
            <person name="Simonnet F."/>
            <person name="Marques-Souza H."/>
            <person name="Tautz D."/>
            <person name="Tomoyasu Y."/>
            <person name="Trauner J."/>
            <person name="Van der Zee M."/>
            <person name="Vervoort M."/>
            <person name="Wittkopp N."/>
            <person name="Wimmer E.A."/>
            <person name="Yang X."/>
            <person name="Jones A.K."/>
            <person name="Sattelle D.B."/>
            <person name="Ebert P.R."/>
            <person name="Nelson D."/>
            <person name="Scott J.G."/>
            <person name="Beeman R.W."/>
            <person name="Muthukrishnan S."/>
            <person name="Kramer K.J."/>
            <person name="Arakane Y."/>
            <person name="Beeman R.W."/>
            <person name="Zhu Q."/>
            <person name="Hogenkamp D."/>
            <person name="Dixit R."/>
            <person name="Oppert B."/>
            <person name="Jiang H."/>
            <person name="Zou Z."/>
            <person name="Marshall J."/>
            <person name="Elpidina E."/>
            <person name="Vinokurov K."/>
            <person name="Oppert C."/>
            <person name="Zou Z."/>
            <person name="Evans J."/>
            <person name="Lu Z."/>
            <person name="Zhao P."/>
            <person name="Sumathipala N."/>
            <person name="Altincicek B."/>
            <person name="Vilcinskas A."/>
            <person name="Williams M."/>
            <person name="Hultmark D."/>
            <person name="Hetru C."/>
            <person name="Jiang H."/>
            <person name="Grimmelikhuijzen C.J."/>
            <person name="Hauser F."/>
            <person name="Cazzamali G."/>
            <person name="Williamson M."/>
            <person name="Park Y."/>
            <person name="Li B."/>
            <person name="Tanaka Y."/>
            <person name="Predel R."/>
            <person name="Neupert S."/>
            <person name="Schachtner J."/>
            <person name="Verleyen P."/>
            <person name="Raible F."/>
            <person name="Bork P."/>
            <person name="Friedrich M."/>
            <person name="Walden K.K."/>
            <person name="Robertson H.M."/>
            <person name="Angeli S."/>
            <person name="Foret S."/>
            <person name="Bucher G."/>
            <person name="Schuetz S."/>
            <person name="Maleszka R."/>
            <person name="Wimmer E.A."/>
            <person name="Beeman R.W."/>
            <person name="Lorenzen M."/>
            <person name="Tomoyasu Y."/>
            <person name="Miller S.C."/>
            <person name="Grossmann D."/>
            <person name="Bucher G."/>
        </authorList>
    </citation>
    <scope>NUCLEOTIDE SEQUENCE [LARGE SCALE GENOMIC DNA]</scope>
    <source>
        <strain evidence="7 8">Georgia GA2</strain>
    </source>
</reference>
<evidence type="ECO:0000256" key="4">
    <source>
        <dbReference type="ARBA" id="ARBA00022815"/>
    </source>
</evidence>
<comment type="similarity">
    <text evidence="2">Belongs to the pyrokinin family.</text>
</comment>
<dbReference type="GO" id="GO:0005184">
    <property type="term" value="F:neuropeptide hormone activity"/>
    <property type="evidence" value="ECO:0007669"/>
    <property type="project" value="InterPro"/>
</dbReference>
<feature type="signal peptide" evidence="6">
    <location>
        <begin position="1"/>
        <end position="21"/>
    </location>
</feature>
<keyword evidence="8" id="KW-1185">Reference proteome</keyword>
<dbReference type="HOGENOM" id="CLU_1742891_0_0_1"/>
<dbReference type="GO" id="GO:0005576">
    <property type="term" value="C:extracellular region"/>
    <property type="evidence" value="ECO:0007669"/>
    <property type="project" value="UniProtKB-SubCell"/>
</dbReference>
<dbReference type="KEGG" id="tca:103312856"/>
<accession>D2A1Q1</accession>
<dbReference type="EMBL" id="KQ971338">
    <property type="protein sequence ID" value="EFA02910.1"/>
    <property type="molecule type" value="Genomic_DNA"/>
</dbReference>
<reference evidence="7 8" key="2">
    <citation type="journal article" date="2010" name="Nucleic Acids Res.">
        <title>BeetleBase in 2010: revisions to provide comprehensive genomic information for Tribolium castaneum.</title>
        <authorList>
            <person name="Kim H.S."/>
            <person name="Murphy T."/>
            <person name="Xia J."/>
            <person name="Caragea D."/>
            <person name="Park Y."/>
            <person name="Beeman R.W."/>
            <person name="Lorenzen M.D."/>
            <person name="Butcher S."/>
            <person name="Manak J.R."/>
            <person name="Brown S.J."/>
        </authorList>
    </citation>
    <scope>GENOME REANNOTATION</scope>
    <source>
        <strain evidence="7 8">Georgia GA2</strain>
    </source>
</reference>
<dbReference type="PROSITE" id="PS00539">
    <property type="entry name" value="PYROKININ"/>
    <property type="match status" value="1"/>
</dbReference>